<dbReference type="EMBL" id="SRMD01000102">
    <property type="protein sequence ID" value="TQW14447.1"/>
    <property type="molecule type" value="Genomic_DNA"/>
</dbReference>
<keyword evidence="1" id="KW-1133">Transmembrane helix</keyword>
<proteinExistence type="predicted"/>
<reference evidence="2 3" key="1">
    <citation type="submission" date="2019-04" db="EMBL/GenBank/DDBJ databases">
        <title>Lactobacillus gasseri 7171 assembly.</title>
        <authorList>
            <person name="Joris B.R."/>
            <person name="Giguere D."/>
        </authorList>
    </citation>
    <scope>NUCLEOTIDE SEQUENCE [LARGE SCALE GENOMIC DNA]</scope>
    <source>
        <strain evidence="2 3">7171</strain>
    </source>
</reference>
<keyword evidence="1" id="KW-0472">Membrane</keyword>
<keyword evidence="3" id="KW-1185">Reference proteome</keyword>
<feature type="transmembrane region" description="Helical" evidence="1">
    <location>
        <begin position="46"/>
        <end position="64"/>
    </location>
</feature>
<sequence length="88" mass="10496">MKKFDRFILGVMETLIIGLRLSVQTMILISRIGCTIFLMPPYNTKIYRWIILLIFTELVSNYINKSSRFELDRKLLKDEVFKYDKNGK</sequence>
<evidence type="ECO:0000313" key="2">
    <source>
        <dbReference type="EMBL" id="TQW14447.1"/>
    </source>
</evidence>
<comment type="caution">
    <text evidence="2">The sequence shown here is derived from an EMBL/GenBank/DDBJ whole genome shotgun (WGS) entry which is preliminary data.</text>
</comment>
<evidence type="ECO:0000313" key="3">
    <source>
        <dbReference type="Proteomes" id="UP000316012"/>
    </source>
</evidence>
<accession>A0ABY3BBE8</accession>
<dbReference type="Proteomes" id="UP000316012">
    <property type="component" value="Unassembled WGS sequence"/>
</dbReference>
<organism evidence="2 3">
    <name type="scientific">Lactobacillus gasseri</name>
    <dbReference type="NCBI Taxonomy" id="1596"/>
    <lineage>
        <taxon>Bacteria</taxon>
        <taxon>Bacillati</taxon>
        <taxon>Bacillota</taxon>
        <taxon>Bacilli</taxon>
        <taxon>Lactobacillales</taxon>
        <taxon>Lactobacillaceae</taxon>
        <taxon>Lactobacillus</taxon>
    </lineage>
</organism>
<gene>
    <name evidence="2" type="ORF">FIPPAONL_01855</name>
</gene>
<name>A0ABY3BBE8_LACGS</name>
<keyword evidence="1" id="KW-0812">Transmembrane</keyword>
<evidence type="ECO:0000256" key="1">
    <source>
        <dbReference type="SAM" id="Phobius"/>
    </source>
</evidence>
<dbReference type="RefSeq" id="WP_101884584.1">
    <property type="nucleotide sequence ID" value="NZ_CABOGQ010000007.1"/>
</dbReference>
<protein>
    <submittedName>
        <fullName evidence="2">Uncharacterized protein</fullName>
    </submittedName>
</protein>